<dbReference type="InterPro" id="IPR031762">
    <property type="entry name" value="DUF4738"/>
</dbReference>
<keyword evidence="2" id="KW-1185">Reference proteome</keyword>
<organism evidence="1 2">
    <name type="scientific">Bacteroides graminisolvens DSM 19988 = JCM 15093</name>
    <dbReference type="NCBI Taxonomy" id="1121097"/>
    <lineage>
        <taxon>Bacteria</taxon>
        <taxon>Pseudomonadati</taxon>
        <taxon>Bacteroidota</taxon>
        <taxon>Bacteroidia</taxon>
        <taxon>Bacteroidales</taxon>
        <taxon>Bacteroidaceae</taxon>
        <taxon>Bacteroides</taxon>
    </lineage>
</organism>
<dbReference type="AlphaFoldDB" id="A0A069D6U4"/>
<dbReference type="EMBL" id="BAJS01000039">
    <property type="protein sequence ID" value="GAK38127.1"/>
    <property type="molecule type" value="Genomic_DNA"/>
</dbReference>
<protein>
    <recommendedName>
        <fullName evidence="3">DUF4738 domain-containing protein</fullName>
    </recommendedName>
</protein>
<dbReference type="Proteomes" id="UP000027601">
    <property type="component" value="Unassembled WGS sequence"/>
</dbReference>
<proteinExistence type="predicted"/>
<dbReference type="Pfam" id="PF15889">
    <property type="entry name" value="DUF4738"/>
    <property type="match status" value="1"/>
</dbReference>
<evidence type="ECO:0000313" key="1">
    <source>
        <dbReference type="EMBL" id="GAK38127.1"/>
    </source>
</evidence>
<dbReference type="RefSeq" id="WP_081771129.1">
    <property type="nucleotide sequence ID" value="NZ_BAJS01000039.1"/>
</dbReference>
<evidence type="ECO:0000313" key="2">
    <source>
        <dbReference type="Proteomes" id="UP000027601"/>
    </source>
</evidence>
<dbReference type="PROSITE" id="PS51257">
    <property type="entry name" value="PROKAR_LIPOPROTEIN"/>
    <property type="match status" value="1"/>
</dbReference>
<sequence length="189" mass="21830">MSRRYLFAFMLVVGYLLSSCNETKNKINDKNTRDTISVDLSIKPGQVERKHKVIPFDSVNVDSIVGNYHVLYKTQDNGQVVTYPITDGKEKYTECYANGDVVLTINKDGKDILLNRKIQRDDFRAFIPEKEIVKYILSNFSIREVRDNEIAFDISFCIPDTDIYYPFEFIVSDNGSIKINEIIVEESDM</sequence>
<dbReference type="Gene3D" id="2.40.128.510">
    <property type="entry name" value="Protein of unknown function DUF4738"/>
    <property type="match status" value="1"/>
</dbReference>
<dbReference type="STRING" id="1121097.GCA_000428125_02108"/>
<accession>A0A069D6U4</accession>
<reference evidence="1 2" key="1">
    <citation type="journal article" date="2015" name="Microbes Environ.">
        <title>Distribution and evolution of nitrogen fixation genes in the phylum bacteroidetes.</title>
        <authorList>
            <person name="Inoue J."/>
            <person name="Oshima K."/>
            <person name="Suda W."/>
            <person name="Sakamoto M."/>
            <person name="Iino T."/>
            <person name="Noda S."/>
            <person name="Hongoh Y."/>
            <person name="Hattori M."/>
            <person name="Ohkuma M."/>
        </authorList>
    </citation>
    <scope>NUCLEOTIDE SEQUENCE [LARGE SCALE GENOMIC DNA]</scope>
    <source>
        <strain evidence="1 2">JCM 15093</strain>
    </source>
</reference>
<gene>
    <name evidence="1" type="ORF">JCM15093_3436</name>
</gene>
<comment type="caution">
    <text evidence="1">The sequence shown here is derived from an EMBL/GenBank/DDBJ whole genome shotgun (WGS) entry which is preliminary data.</text>
</comment>
<name>A0A069D6U4_9BACE</name>
<dbReference type="OrthoDB" id="1036657at2"/>
<evidence type="ECO:0008006" key="3">
    <source>
        <dbReference type="Google" id="ProtNLM"/>
    </source>
</evidence>